<feature type="domain" description="CRIB" evidence="15">
    <location>
        <begin position="295"/>
        <end position="308"/>
    </location>
</feature>
<feature type="compositionally biased region" description="Polar residues" evidence="13">
    <location>
        <begin position="527"/>
        <end position="583"/>
    </location>
</feature>
<feature type="compositionally biased region" description="Polar residues" evidence="13">
    <location>
        <begin position="52"/>
        <end position="62"/>
    </location>
</feature>
<feature type="compositionally biased region" description="Low complexity" evidence="13">
    <location>
        <begin position="191"/>
        <end position="200"/>
    </location>
</feature>
<dbReference type="PANTHER" id="PTHR45832:SF22">
    <property type="entry name" value="SERINE_THREONINE-PROTEIN KINASE SAMKA-RELATED"/>
    <property type="match status" value="1"/>
</dbReference>
<evidence type="ECO:0000256" key="8">
    <source>
        <dbReference type="ARBA" id="ARBA00022777"/>
    </source>
</evidence>
<evidence type="ECO:0000259" key="14">
    <source>
        <dbReference type="PROSITE" id="PS50011"/>
    </source>
</evidence>
<evidence type="ECO:0000256" key="1">
    <source>
        <dbReference type="ARBA" id="ARBA00004496"/>
    </source>
</evidence>
<dbReference type="GO" id="GO:0030447">
    <property type="term" value="P:filamentous growth"/>
    <property type="evidence" value="ECO:0007669"/>
    <property type="project" value="UniProtKB-ARBA"/>
</dbReference>
<protein>
    <recommendedName>
        <fullName evidence="3">non-specific serine/threonine protein kinase</fullName>
        <ecNumber evidence="3">2.7.11.1</ecNumber>
    </recommendedName>
</protein>
<feature type="compositionally biased region" description="Polar residues" evidence="13">
    <location>
        <begin position="230"/>
        <end position="241"/>
    </location>
</feature>
<feature type="region of interest" description="Disordered" evidence="13">
    <location>
        <begin position="492"/>
        <end position="584"/>
    </location>
</feature>
<evidence type="ECO:0000256" key="4">
    <source>
        <dbReference type="ARBA" id="ARBA00022490"/>
    </source>
</evidence>
<feature type="compositionally biased region" description="Low complexity" evidence="13">
    <location>
        <begin position="492"/>
        <end position="526"/>
    </location>
</feature>
<dbReference type="PROSITE" id="PS50011">
    <property type="entry name" value="PROTEIN_KINASE_DOM"/>
    <property type="match status" value="1"/>
</dbReference>
<dbReference type="InterPro" id="IPR011009">
    <property type="entry name" value="Kinase-like_dom_sf"/>
</dbReference>
<dbReference type="InterPro" id="IPR033923">
    <property type="entry name" value="PAK_BD"/>
</dbReference>
<feature type="region of interest" description="Disordered" evidence="13">
    <location>
        <begin position="52"/>
        <end position="202"/>
    </location>
</feature>
<evidence type="ECO:0000313" key="17">
    <source>
        <dbReference type="Proteomes" id="UP000187429"/>
    </source>
</evidence>
<dbReference type="Gene3D" id="3.30.200.20">
    <property type="entry name" value="Phosphorylase Kinase, domain 1"/>
    <property type="match status" value="1"/>
</dbReference>
<dbReference type="InterPro" id="IPR000095">
    <property type="entry name" value="CRIB_dom"/>
</dbReference>
<dbReference type="GO" id="GO:0106310">
    <property type="term" value="F:protein serine kinase activity"/>
    <property type="evidence" value="ECO:0007669"/>
    <property type="project" value="RHEA"/>
</dbReference>
<dbReference type="InterPro" id="IPR000719">
    <property type="entry name" value="Prot_kinase_dom"/>
</dbReference>
<feature type="region of interest" description="Disordered" evidence="13">
    <location>
        <begin position="230"/>
        <end position="270"/>
    </location>
</feature>
<feature type="binding site" evidence="12">
    <location>
        <position position="805"/>
    </location>
    <ligand>
        <name>ATP</name>
        <dbReference type="ChEBI" id="CHEBI:30616"/>
    </ligand>
</feature>
<proteinExistence type="inferred from homology"/>
<feature type="compositionally biased region" description="Low complexity" evidence="13">
    <location>
        <begin position="726"/>
        <end position="736"/>
    </location>
</feature>
<dbReference type="AlphaFoldDB" id="A0A1R1X5Q0"/>
<dbReference type="OrthoDB" id="248923at2759"/>
<feature type="compositionally biased region" description="Polar residues" evidence="13">
    <location>
        <begin position="398"/>
        <end position="408"/>
    </location>
</feature>
<dbReference type="Proteomes" id="UP000187429">
    <property type="component" value="Unassembled WGS sequence"/>
</dbReference>
<comment type="caution">
    <text evidence="16">The sequence shown here is derived from an EMBL/GenBank/DDBJ whole genome shotgun (WGS) entry which is preliminary data.</text>
</comment>
<feature type="compositionally biased region" description="Polar residues" evidence="13">
    <location>
        <begin position="79"/>
        <end position="93"/>
    </location>
</feature>
<feature type="compositionally biased region" description="Low complexity" evidence="13">
    <location>
        <begin position="416"/>
        <end position="430"/>
    </location>
</feature>
<gene>
    <name evidence="16" type="ORF">AYI69_g10444</name>
</gene>
<feature type="region of interest" description="Disordered" evidence="13">
    <location>
        <begin position="380"/>
        <end position="472"/>
    </location>
</feature>
<keyword evidence="6" id="KW-0808">Transferase</keyword>
<dbReference type="GO" id="GO:0005524">
    <property type="term" value="F:ATP binding"/>
    <property type="evidence" value="ECO:0007669"/>
    <property type="project" value="UniProtKB-UniRule"/>
</dbReference>
<dbReference type="SMART" id="SM00220">
    <property type="entry name" value="S_TKc"/>
    <property type="match status" value="1"/>
</dbReference>
<dbReference type="InterPro" id="IPR008271">
    <property type="entry name" value="Ser/Thr_kinase_AS"/>
</dbReference>
<dbReference type="PROSITE" id="PS00107">
    <property type="entry name" value="PROTEIN_KINASE_ATP"/>
    <property type="match status" value="1"/>
</dbReference>
<comment type="catalytic activity">
    <reaction evidence="11">
        <text>L-seryl-[protein] + ATP = O-phospho-L-seryl-[protein] + ADP + H(+)</text>
        <dbReference type="Rhea" id="RHEA:17989"/>
        <dbReference type="Rhea" id="RHEA-COMP:9863"/>
        <dbReference type="Rhea" id="RHEA-COMP:11604"/>
        <dbReference type="ChEBI" id="CHEBI:15378"/>
        <dbReference type="ChEBI" id="CHEBI:29999"/>
        <dbReference type="ChEBI" id="CHEBI:30616"/>
        <dbReference type="ChEBI" id="CHEBI:83421"/>
        <dbReference type="ChEBI" id="CHEBI:456216"/>
        <dbReference type="EC" id="2.7.11.1"/>
    </reaction>
</comment>
<evidence type="ECO:0000256" key="9">
    <source>
        <dbReference type="ARBA" id="ARBA00022840"/>
    </source>
</evidence>
<dbReference type="FunFam" id="3.30.200.20:FF:000385">
    <property type="entry name" value="Non-specific serine/threonine protein kinase"/>
    <property type="match status" value="1"/>
</dbReference>
<keyword evidence="5" id="KW-0723">Serine/threonine-protein kinase</keyword>
<evidence type="ECO:0000256" key="11">
    <source>
        <dbReference type="ARBA" id="ARBA00048679"/>
    </source>
</evidence>
<evidence type="ECO:0000256" key="2">
    <source>
        <dbReference type="ARBA" id="ARBA00008874"/>
    </source>
</evidence>
<dbReference type="EMBL" id="LSSM01006840">
    <property type="protein sequence ID" value="OMJ09942.1"/>
    <property type="molecule type" value="Genomic_DNA"/>
</dbReference>
<feature type="domain" description="Protein kinase" evidence="14">
    <location>
        <begin position="776"/>
        <end position="1028"/>
    </location>
</feature>
<keyword evidence="9 12" id="KW-0067">ATP-binding</keyword>
<dbReference type="Pfam" id="PF00786">
    <property type="entry name" value="PBD"/>
    <property type="match status" value="1"/>
</dbReference>
<feature type="compositionally biased region" description="Polar residues" evidence="13">
    <location>
        <begin position="100"/>
        <end position="126"/>
    </location>
</feature>
<dbReference type="SMART" id="SM00285">
    <property type="entry name" value="PBD"/>
    <property type="match status" value="1"/>
</dbReference>
<keyword evidence="7 12" id="KW-0547">Nucleotide-binding</keyword>
<dbReference type="FunFam" id="1.10.510.10:FF:000011">
    <property type="entry name" value="Non-specific serine/threonine protein kinase"/>
    <property type="match status" value="1"/>
</dbReference>
<evidence type="ECO:0000256" key="10">
    <source>
        <dbReference type="ARBA" id="ARBA00047899"/>
    </source>
</evidence>
<evidence type="ECO:0000259" key="15">
    <source>
        <dbReference type="PROSITE" id="PS50108"/>
    </source>
</evidence>
<sequence length="1048" mass="116613">MSLRSKKSPSDSSYHSKKELGSDSDGINFQDSIEIYSSTDINILANQENIDTYNNNTSSQKSEFIRLYPTSDPDEKIANSDTSHLSNQKIPSTDSDDYSSHITSNEKLSSLPLSPQINEDSFTPQRSAPKPPSSSEQNKDFHSPRSNSDTNSDSSSLNHSRIEYDNPPLSINQNSLEPSVPIKPRPQLQTSSSSNSISASRTLPVLRAAPPAPKKSVALHQSQFEPNLLISTQPPSASFTSPMPDPKLTSSPSFLSNLEPVQSDPNSQNRSIKGVLNNIVSSMSDLLSGEKRSEISAPYNPIHLTHVGINNETGEFTGLPKEWSMLLREAGISKQDQEKNKEGIDKRNTDSVWSKMANTHISPQNAPKQLVNEPDSTLNDFKVANNELPPQLPPITKHSPNLRDSNSDLGFDKHGSLNGLSSGLNISLPNTPNKQPSSDKQANDYLSQQISHPTVSNDRQQENGNMNSYKPIESNIQSPQQYANLNTSAAQNYHSPNQQNYQSNNHQNYQPSTRQNYQSNTQQNYQPINGQNYQPSSTQNYSKNDPSRAQKQQLNTSYPSEKLSSSQSTFVQNQPHYPNNPTNVGAALAYSKSLRSRTENHRSQQPYIQHSIQARNANISPAINNNNNTKFLNNYNDSASPYNDNITHSNSAFKVPSGLTPRSGNITSSSSPNIGGMVSKHPKYANEQQSQYQQVPQTYQNMLQSPRNINYQQNYQNTLPQNQINAQNSQQNTSNKSSDHHPPPVMRVKQKPEPTTKEMIVRLKNICSSKDPTQLYRNLVKIGQGASGGVYTALQIETNSMVAIKQMNLELQPKKDLIINEILVMKESRHKNIVNFIDSFLHIEDLWVVMEYMEGGSLTDVVTNTLMTEGQIATVCRETLEGLDHLHKKGVIHRDIKSDNILLSLDGEIKLTDFGFCAQLSDGYSNKRTTMVGTPYWMAPEVVTRKAYGPKVDIWSLGIMAIEMVTGEPPYLNENPLRALYLIATNGTPKIPNFESLSIVFRDFLLNALNVNVDKRPNASEMLNHPFLQKSGPLSCLGPLIRAARESK</sequence>
<comment type="similarity">
    <text evidence="2">Belongs to the protein kinase superfamily. STE Ser/Thr protein kinase family. STE20 subfamily.</text>
</comment>
<dbReference type="InterPro" id="IPR017441">
    <property type="entry name" value="Protein_kinase_ATP_BS"/>
</dbReference>
<dbReference type="EC" id="2.7.11.1" evidence="3"/>
<dbReference type="CDD" id="cd01093">
    <property type="entry name" value="CRIB_PAK_like"/>
    <property type="match status" value="1"/>
</dbReference>
<feature type="region of interest" description="Disordered" evidence="13">
    <location>
        <begin position="726"/>
        <end position="755"/>
    </location>
</feature>
<dbReference type="Gene3D" id="1.10.510.10">
    <property type="entry name" value="Transferase(Phosphotransferase) domain 1"/>
    <property type="match status" value="1"/>
</dbReference>
<feature type="compositionally biased region" description="Polar residues" evidence="13">
    <location>
        <begin position="660"/>
        <end position="673"/>
    </location>
</feature>
<comment type="catalytic activity">
    <reaction evidence="10">
        <text>L-threonyl-[protein] + ATP = O-phospho-L-threonyl-[protein] + ADP + H(+)</text>
        <dbReference type="Rhea" id="RHEA:46608"/>
        <dbReference type="Rhea" id="RHEA-COMP:11060"/>
        <dbReference type="Rhea" id="RHEA-COMP:11605"/>
        <dbReference type="ChEBI" id="CHEBI:15378"/>
        <dbReference type="ChEBI" id="CHEBI:30013"/>
        <dbReference type="ChEBI" id="CHEBI:30616"/>
        <dbReference type="ChEBI" id="CHEBI:61977"/>
        <dbReference type="ChEBI" id="CHEBI:456216"/>
        <dbReference type="EC" id="2.7.11.1"/>
    </reaction>
</comment>
<evidence type="ECO:0000256" key="12">
    <source>
        <dbReference type="PROSITE-ProRule" id="PRU10141"/>
    </source>
</evidence>
<dbReference type="PANTHER" id="PTHR45832">
    <property type="entry name" value="SERINE/THREONINE-PROTEIN KINASE SAMKA-RELATED-RELATED"/>
    <property type="match status" value="1"/>
</dbReference>
<evidence type="ECO:0000256" key="3">
    <source>
        <dbReference type="ARBA" id="ARBA00012513"/>
    </source>
</evidence>
<evidence type="ECO:0000256" key="6">
    <source>
        <dbReference type="ARBA" id="ARBA00022679"/>
    </source>
</evidence>
<accession>A0A1R1X5Q0</accession>
<evidence type="ECO:0000256" key="13">
    <source>
        <dbReference type="SAM" id="MobiDB-lite"/>
    </source>
</evidence>
<feature type="region of interest" description="Disordered" evidence="13">
    <location>
        <begin position="655"/>
        <end position="694"/>
    </location>
</feature>
<organism evidence="16 17">
    <name type="scientific">Smittium culicis</name>
    <dbReference type="NCBI Taxonomy" id="133412"/>
    <lineage>
        <taxon>Eukaryota</taxon>
        <taxon>Fungi</taxon>
        <taxon>Fungi incertae sedis</taxon>
        <taxon>Zoopagomycota</taxon>
        <taxon>Kickxellomycotina</taxon>
        <taxon>Harpellomycetes</taxon>
        <taxon>Harpellales</taxon>
        <taxon>Legeriomycetaceae</taxon>
        <taxon>Smittium</taxon>
    </lineage>
</organism>
<dbReference type="InterPro" id="IPR036936">
    <property type="entry name" value="CRIB_dom_sf"/>
</dbReference>
<evidence type="ECO:0000313" key="16">
    <source>
        <dbReference type="EMBL" id="OMJ09942.1"/>
    </source>
</evidence>
<dbReference type="Gene3D" id="3.90.810.10">
    <property type="entry name" value="CRIB domain"/>
    <property type="match status" value="1"/>
</dbReference>
<name>A0A1R1X5Q0_9FUNG</name>
<dbReference type="InterPro" id="IPR051931">
    <property type="entry name" value="PAK3-like"/>
</dbReference>
<evidence type="ECO:0000256" key="5">
    <source>
        <dbReference type="ARBA" id="ARBA00022527"/>
    </source>
</evidence>
<feature type="compositionally biased region" description="Polar residues" evidence="13">
    <location>
        <begin position="431"/>
        <end position="472"/>
    </location>
</feature>
<feature type="region of interest" description="Disordered" evidence="13">
    <location>
        <begin position="1"/>
        <end position="28"/>
    </location>
</feature>
<dbReference type="GO" id="GO:0005737">
    <property type="term" value="C:cytoplasm"/>
    <property type="evidence" value="ECO:0007669"/>
    <property type="project" value="UniProtKB-SubCell"/>
</dbReference>
<comment type="subcellular location">
    <subcellularLocation>
        <location evidence="1">Cytoplasm</location>
    </subcellularLocation>
</comment>
<feature type="compositionally biased region" description="Polar residues" evidence="13">
    <location>
        <begin position="248"/>
        <end position="270"/>
    </location>
</feature>
<evidence type="ECO:0000256" key="7">
    <source>
        <dbReference type="ARBA" id="ARBA00022741"/>
    </source>
</evidence>
<keyword evidence="8 16" id="KW-0418">Kinase</keyword>
<keyword evidence="4" id="KW-0963">Cytoplasm</keyword>
<dbReference type="SUPFAM" id="SSF56112">
    <property type="entry name" value="Protein kinase-like (PK-like)"/>
    <property type="match status" value="1"/>
</dbReference>
<reference evidence="17" key="1">
    <citation type="submission" date="2017-01" db="EMBL/GenBank/DDBJ databases">
        <authorList>
            <person name="Wang Y."/>
            <person name="White M."/>
            <person name="Kvist S."/>
            <person name="Moncalvo J.-M."/>
        </authorList>
    </citation>
    <scope>NUCLEOTIDE SEQUENCE [LARGE SCALE GENOMIC DNA]</scope>
    <source>
        <strain evidence="17">ID-206-W2</strain>
    </source>
</reference>
<dbReference type="PROSITE" id="PS50108">
    <property type="entry name" value="CRIB"/>
    <property type="match status" value="1"/>
</dbReference>
<dbReference type="PROSITE" id="PS00108">
    <property type="entry name" value="PROTEIN_KINASE_ST"/>
    <property type="match status" value="1"/>
</dbReference>
<feature type="compositionally biased region" description="Low complexity" evidence="13">
    <location>
        <begin position="144"/>
        <end position="159"/>
    </location>
</feature>
<dbReference type="CDD" id="cd06614">
    <property type="entry name" value="STKc_PAK"/>
    <property type="match status" value="1"/>
</dbReference>
<dbReference type="Pfam" id="PF00069">
    <property type="entry name" value="Pkinase"/>
    <property type="match status" value="1"/>
</dbReference>
<keyword evidence="17" id="KW-1185">Reference proteome</keyword>
<dbReference type="GO" id="GO:0004674">
    <property type="term" value="F:protein serine/threonine kinase activity"/>
    <property type="evidence" value="ECO:0007669"/>
    <property type="project" value="UniProtKB-KW"/>
</dbReference>